<evidence type="ECO:0000256" key="6">
    <source>
        <dbReference type="ARBA" id="ARBA00022737"/>
    </source>
</evidence>
<dbReference type="SMART" id="SM00239">
    <property type="entry name" value="C2"/>
    <property type="match status" value="1"/>
</dbReference>
<dbReference type="InterPro" id="IPR000008">
    <property type="entry name" value="C2_dom"/>
</dbReference>
<dbReference type="SUPFAM" id="SSF81995">
    <property type="entry name" value="beta-sandwich domain of Sec23/24"/>
    <property type="match status" value="1"/>
</dbReference>
<dbReference type="InterPro" id="IPR024632">
    <property type="entry name" value="PLipase_D_C"/>
</dbReference>
<feature type="domain" description="C2" evidence="12">
    <location>
        <begin position="282"/>
        <end position="420"/>
    </location>
</feature>
<dbReference type="OrthoDB" id="14911at2759"/>
<dbReference type="Gene3D" id="2.60.40.150">
    <property type="entry name" value="C2 domain"/>
    <property type="match status" value="1"/>
</dbReference>
<organism evidence="14 15">
    <name type="scientific">Musa troglodytarum</name>
    <name type="common">fe'i banana</name>
    <dbReference type="NCBI Taxonomy" id="320322"/>
    <lineage>
        <taxon>Eukaryota</taxon>
        <taxon>Viridiplantae</taxon>
        <taxon>Streptophyta</taxon>
        <taxon>Embryophyta</taxon>
        <taxon>Tracheophyta</taxon>
        <taxon>Spermatophyta</taxon>
        <taxon>Magnoliopsida</taxon>
        <taxon>Liliopsida</taxon>
        <taxon>Zingiberales</taxon>
        <taxon>Musaceae</taxon>
        <taxon>Musa</taxon>
    </lineage>
</organism>
<keyword evidence="10" id="KW-0443">Lipid metabolism</keyword>
<dbReference type="InterPro" id="IPR015679">
    <property type="entry name" value="PLipase_D_fam"/>
</dbReference>
<dbReference type="EMBL" id="CP097507">
    <property type="protein sequence ID" value="URE01919.1"/>
    <property type="molecule type" value="Genomic_DNA"/>
</dbReference>
<feature type="compositionally biased region" description="Polar residues" evidence="11">
    <location>
        <begin position="63"/>
        <end position="72"/>
    </location>
</feature>
<comment type="cofactor">
    <cofactor evidence="2">
        <name>Ca(2+)</name>
        <dbReference type="ChEBI" id="CHEBI:29108"/>
    </cofactor>
</comment>
<keyword evidence="9" id="KW-0442">Lipid degradation</keyword>
<evidence type="ECO:0000256" key="8">
    <source>
        <dbReference type="ARBA" id="ARBA00022837"/>
    </source>
</evidence>
<dbReference type="SUPFAM" id="SSF56024">
    <property type="entry name" value="Phospholipase D/nuclease"/>
    <property type="match status" value="2"/>
</dbReference>
<feature type="region of interest" description="Disordered" evidence="11">
    <location>
        <begin position="260"/>
        <end position="280"/>
    </location>
</feature>
<evidence type="ECO:0000259" key="13">
    <source>
        <dbReference type="PROSITE" id="PS50035"/>
    </source>
</evidence>
<dbReference type="EC" id="3.1.4.4" evidence="4"/>
<dbReference type="GO" id="GO:0004630">
    <property type="term" value="F:phospholipase D activity"/>
    <property type="evidence" value="ECO:0007669"/>
    <property type="project" value="UniProtKB-EC"/>
</dbReference>
<comment type="catalytic activity">
    <reaction evidence="1">
        <text>a 1,2-diacyl-sn-glycero-3-phosphocholine + H2O = a 1,2-diacyl-sn-glycero-3-phosphate + choline + H(+)</text>
        <dbReference type="Rhea" id="RHEA:14445"/>
        <dbReference type="ChEBI" id="CHEBI:15354"/>
        <dbReference type="ChEBI" id="CHEBI:15377"/>
        <dbReference type="ChEBI" id="CHEBI:15378"/>
        <dbReference type="ChEBI" id="CHEBI:57643"/>
        <dbReference type="ChEBI" id="CHEBI:58608"/>
        <dbReference type="EC" id="3.1.4.4"/>
    </reaction>
</comment>
<dbReference type="InterPro" id="IPR035892">
    <property type="entry name" value="C2_domain_sf"/>
</dbReference>
<dbReference type="InterPro" id="IPR001736">
    <property type="entry name" value="PLipase_D/transphosphatidylase"/>
</dbReference>
<dbReference type="PROSITE" id="PS50004">
    <property type="entry name" value="C2"/>
    <property type="match status" value="1"/>
</dbReference>
<evidence type="ECO:0000256" key="3">
    <source>
        <dbReference type="ARBA" id="ARBA00010683"/>
    </source>
</evidence>
<dbReference type="Proteomes" id="UP001055439">
    <property type="component" value="Chromosome 5"/>
</dbReference>
<comment type="similarity">
    <text evidence="3">Belongs to the phospholipase D family. C2-PLD subfamily.</text>
</comment>
<dbReference type="GO" id="GO:0005886">
    <property type="term" value="C:plasma membrane"/>
    <property type="evidence" value="ECO:0007669"/>
    <property type="project" value="TreeGrafter"/>
</dbReference>
<feature type="compositionally biased region" description="Basic and acidic residues" evidence="11">
    <location>
        <begin position="36"/>
        <end position="48"/>
    </location>
</feature>
<dbReference type="Pfam" id="PF00614">
    <property type="entry name" value="PLDc"/>
    <property type="match status" value="1"/>
</dbReference>
<dbReference type="Gene3D" id="3.30.870.10">
    <property type="entry name" value="Endonuclease Chain A"/>
    <property type="match status" value="3"/>
</dbReference>
<evidence type="ECO:0000313" key="15">
    <source>
        <dbReference type="Proteomes" id="UP001055439"/>
    </source>
</evidence>
<evidence type="ECO:0000256" key="2">
    <source>
        <dbReference type="ARBA" id="ARBA00001913"/>
    </source>
</evidence>
<dbReference type="PANTHER" id="PTHR18896:SF65">
    <property type="entry name" value="PHOSPHOLIPASE D BETA 1"/>
    <property type="match status" value="1"/>
</dbReference>
<dbReference type="SUPFAM" id="SSF49562">
    <property type="entry name" value="C2 domain (Calcium/lipid-binding domain, CaLB)"/>
    <property type="match status" value="1"/>
</dbReference>
<accession>A0A9E7FTG4</accession>
<feature type="region of interest" description="Disordered" evidence="11">
    <location>
        <begin position="36"/>
        <end position="145"/>
    </location>
</feature>
<evidence type="ECO:0000256" key="1">
    <source>
        <dbReference type="ARBA" id="ARBA00000798"/>
    </source>
</evidence>
<dbReference type="PANTHER" id="PTHR18896">
    <property type="entry name" value="PHOSPHOLIPASE D"/>
    <property type="match status" value="1"/>
</dbReference>
<dbReference type="AlphaFoldDB" id="A0A9E7FTG4"/>
<evidence type="ECO:0000256" key="5">
    <source>
        <dbReference type="ARBA" id="ARBA00022723"/>
    </source>
</evidence>
<dbReference type="GO" id="GO:0046872">
    <property type="term" value="F:metal ion binding"/>
    <property type="evidence" value="ECO:0007669"/>
    <property type="project" value="UniProtKB-KW"/>
</dbReference>
<keyword evidence="8" id="KW-0106">Calcium</keyword>
<sequence length="1021" mass="114811">MGFGSIRTEANLVDRVPARSPRNPCEGRAATACIEGRTKRDEERDARNRRTSLLHPLLDLGSGTDTNVTEQSVVKGAERNRGRNESMDNPYQYPHPYGYQNPPPFPLTNPSPYEAPHQSPHPPYLYTSNSFPSPPPPNPSFQFTRSGPIRYPPPPSYHPPAAPFVAPTNYSYDPYSYPPRNPHPYMYPHTIPYEPAKHGVLSPQLPVSSSSSIYPINNHLANVRLADQTLSPNSSHHPSAIHDYQRQSFSGCLSSVTPFATPPATPSRESQHRAIVPFSGSPSSRGRASLKVLLLHGSLDIWVSEAKNLPNMDLFHKTLGDMFGQRITSTISGKVEHVTSITSDPYVTINVCDAAIGRTYVVNNSENPVWMQHFNVPVAHHAAEVEFLVKDSDVLGAQLIGSVLIPTMQIYSGEKVEGTYPILCPNGKQCKPGAVLRLSIQYIPMERLSIYHHGVGAGPDHCGVPGTYFPLRKGGKVTLYQDAHVPDGYLPDLMLGNGMYYEHGKCWHDICDAIINARRLIYIIGWSVFHTVRLVRDAGNSSSPILGDLLKSKSQEGVRVLLLVWDDPTSRNILGYRTDGVMGTRDEETRHFFKHSSVQVLLCPRSAGKKHSFVKQQVATVQRSIFFFFACIIKKREPSTLIIRNKWLWMLMLNYDDSGPREPWHDLHSRIDGPAAYDVLKNFEERWLKASKHHGIKKLKKSSDDALLHIERIPDIIGVNNSLYMNDNDPETWHVQIFRSIDSNSVKGFPKDPRDATNKNLICGKNVLIDMSIHRAYVHAIRAAQHFIYIENQYFLGSSFNWDSNKNLGANNLIPIEIALKIANKIKANERFSAYIVIPLWPEGNPTGAPTQRILFWQAFAKKNRRFMIYVHSKGMIVDDEFVIMGSANINQRSLEGTRDTEIAMGGYQPQHTWARKLSGPRGQIFGYRMSLWAEHIGTVEECFTSPQSLECMRRVRDLGQLNWKQFVADDITEMRGHLLKYPVDVDKKGMVKPLPGFETFPDIGGNICGSFFGIQENLTI</sequence>
<protein>
    <recommendedName>
        <fullName evidence="4">phospholipase D</fullName>
        <ecNumber evidence="4">3.1.4.4</ecNumber>
    </recommendedName>
</protein>
<dbReference type="Pfam" id="PF12357">
    <property type="entry name" value="PLD_C"/>
    <property type="match status" value="1"/>
</dbReference>
<dbReference type="PROSITE" id="PS50035">
    <property type="entry name" value="PLD"/>
    <property type="match status" value="1"/>
</dbReference>
<proteinExistence type="inferred from homology"/>
<keyword evidence="15" id="KW-1185">Reference proteome</keyword>
<reference evidence="14" key="1">
    <citation type="submission" date="2022-05" db="EMBL/GenBank/DDBJ databases">
        <title>The Musa troglodytarum L. genome provides insights into the mechanism of non-climacteric behaviour and enrichment of carotenoids.</title>
        <authorList>
            <person name="Wang J."/>
        </authorList>
    </citation>
    <scope>NUCLEOTIDE SEQUENCE</scope>
    <source>
        <tissue evidence="14">Leaf</tissue>
    </source>
</reference>
<dbReference type="Pfam" id="PF00168">
    <property type="entry name" value="C2"/>
    <property type="match status" value="1"/>
</dbReference>
<keyword evidence="5" id="KW-0479">Metal-binding</keyword>
<keyword evidence="6" id="KW-0677">Repeat</keyword>
<evidence type="ECO:0000256" key="10">
    <source>
        <dbReference type="ARBA" id="ARBA00023098"/>
    </source>
</evidence>
<evidence type="ECO:0000256" key="7">
    <source>
        <dbReference type="ARBA" id="ARBA00022801"/>
    </source>
</evidence>
<evidence type="ECO:0000256" key="9">
    <source>
        <dbReference type="ARBA" id="ARBA00022963"/>
    </source>
</evidence>
<evidence type="ECO:0000313" key="14">
    <source>
        <dbReference type="EMBL" id="URE01919.1"/>
    </source>
</evidence>
<evidence type="ECO:0000256" key="4">
    <source>
        <dbReference type="ARBA" id="ARBA00012027"/>
    </source>
</evidence>
<dbReference type="CDD" id="cd04015">
    <property type="entry name" value="C2_plant_PLD"/>
    <property type="match status" value="1"/>
</dbReference>
<feature type="compositionally biased region" description="Basic and acidic residues" evidence="11">
    <location>
        <begin position="76"/>
        <end position="86"/>
    </location>
</feature>
<keyword evidence="7" id="KW-0378">Hydrolase</keyword>
<feature type="domain" description="PLD phosphodiesterase" evidence="13">
    <location>
        <begin position="867"/>
        <end position="894"/>
    </location>
</feature>
<evidence type="ECO:0000256" key="11">
    <source>
        <dbReference type="SAM" id="MobiDB-lite"/>
    </source>
</evidence>
<gene>
    <name evidence="14" type="ORF">MUK42_19930</name>
</gene>
<evidence type="ECO:0000259" key="12">
    <source>
        <dbReference type="PROSITE" id="PS50004"/>
    </source>
</evidence>
<dbReference type="SMART" id="SM00155">
    <property type="entry name" value="PLDc"/>
    <property type="match status" value="1"/>
</dbReference>
<name>A0A9E7FTG4_9LILI</name>
<dbReference type="GO" id="GO:0009395">
    <property type="term" value="P:phospholipid catabolic process"/>
    <property type="evidence" value="ECO:0007669"/>
    <property type="project" value="TreeGrafter"/>
</dbReference>